<evidence type="ECO:0000313" key="3">
    <source>
        <dbReference type="Proteomes" id="UP000184047"/>
    </source>
</evidence>
<evidence type="ECO:0000313" key="2">
    <source>
        <dbReference type="EMBL" id="SHH95951.1"/>
    </source>
</evidence>
<reference evidence="3" key="1">
    <citation type="submission" date="2016-11" db="EMBL/GenBank/DDBJ databases">
        <authorList>
            <person name="Varghese N."/>
            <person name="Submissions S."/>
        </authorList>
    </citation>
    <scope>NUCLEOTIDE SEQUENCE [LARGE SCALE GENOMIC DNA]</scope>
    <source>
        <strain evidence="3">DSM 19055</strain>
    </source>
</reference>
<dbReference type="STRING" id="421058.SAMN05421866_0043"/>
<name>A0A1M5X840_9FLAO</name>
<organism evidence="2 3">
    <name type="scientific">Chryseobacterium oranimense</name>
    <dbReference type="NCBI Taxonomy" id="421058"/>
    <lineage>
        <taxon>Bacteria</taxon>
        <taxon>Pseudomonadati</taxon>
        <taxon>Bacteroidota</taxon>
        <taxon>Flavobacteriia</taxon>
        <taxon>Flavobacteriales</taxon>
        <taxon>Weeksellaceae</taxon>
        <taxon>Chryseobacterium group</taxon>
        <taxon>Chryseobacterium</taxon>
    </lineage>
</organism>
<sequence>MKYEIINYVIVPPKPFPSMGEAVRYIQKRFPELTRNTIEKYISPKPPEDGKDKSGNISEEDPAGEKDDAKDGPTGSKRVKSGKDQPGQST</sequence>
<dbReference type="AlphaFoldDB" id="A0A1M5X840"/>
<dbReference type="EMBL" id="FQWT01000010">
    <property type="protein sequence ID" value="SHH95951.1"/>
    <property type="molecule type" value="Genomic_DNA"/>
</dbReference>
<gene>
    <name evidence="2" type="ORF">SAMN05421866_0043</name>
</gene>
<accession>A0A1M5X840</accession>
<proteinExistence type="predicted"/>
<dbReference type="Proteomes" id="UP000184047">
    <property type="component" value="Unassembled WGS sequence"/>
</dbReference>
<keyword evidence="3" id="KW-1185">Reference proteome</keyword>
<evidence type="ECO:0000256" key="1">
    <source>
        <dbReference type="SAM" id="MobiDB-lite"/>
    </source>
</evidence>
<protein>
    <submittedName>
        <fullName evidence="2">Uncharacterized protein</fullName>
    </submittedName>
</protein>
<feature type="region of interest" description="Disordered" evidence="1">
    <location>
        <begin position="34"/>
        <end position="90"/>
    </location>
</feature>